<name>A0ACB5T4F1_AMBMO</name>
<reference evidence="1" key="1">
    <citation type="submission" date="2023-04" db="EMBL/GenBank/DDBJ databases">
        <title>Ambrosiozyma monospora NBRC 10751.</title>
        <authorList>
            <person name="Ichikawa N."/>
            <person name="Sato H."/>
            <person name="Tonouchi N."/>
        </authorList>
    </citation>
    <scope>NUCLEOTIDE SEQUENCE</scope>
    <source>
        <strain evidence="1">NBRC 10751</strain>
    </source>
</reference>
<dbReference type="Proteomes" id="UP001165064">
    <property type="component" value="Unassembled WGS sequence"/>
</dbReference>
<evidence type="ECO:0000313" key="2">
    <source>
        <dbReference type="Proteomes" id="UP001165064"/>
    </source>
</evidence>
<dbReference type="EMBL" id="BSXS01003461">
    <property type="protein sequence ID" value="GME81333.1"/>
    <property type="molecule type" value="Genomic_DNA"/>
</dbReference>
<keyword evidence="2" id="KW-1185">Reference proteome</keyword>
<proteinExistence type="predicted"/>
<accession>A0ACB5T4F1</accession>
<sequence>MTLKCESLKITLLVWQIWRLLATGDEDTALGHNNEFYIVYLKHDLFSLLIAILEQTMSYCLPVSLDLVLDRKDKAEKLMNTEPVISLDTIDFLKLEESMIDKVDGFERYANPVSDKVLKLFKHPRQLVSILKEVYHSASMNTAFMNSPGYSSLLELISLISCFVESSVVKQATVKQAEETELSVAINEDASNTSRLSKQERNQLERGMQLNAEKLGFNLNDGSIRDWLNVVFNHHIISVFMKDIIIARAEALLNTIPTYNSRSSNCITTKNNEKSQDSHNRNINVTHRVKDKPKTVAEIENSNSYVLPFNRLVFQPHEMSDSDGSNDSNGSGHEENIDRSDEDNDDSNGPATSSTGATVISPNPPTSDWNPVHSRLKSTGMKRGDDSSVGGSYQIFF</sequence>
<gene>
    <name evidence="1" type="ORF">Amon02_000487500</name>
</gene>
<protein>
    <submittedName>
        <fullName evidence="1">Unnamed protein product</fullName>
    </submittedName>
</protein>
<organism evidence="1 2">
    <name type="scientific">Ambrosiozyma monospora</name>
    <name type="common">Yeast</name>
    <name type="synonym">Endomycopsis monosporus</name>
    <dbReference type="NCBI Taxonomy" id="43982"/>
    <lineage>
        <taxon>Eukaryota</taxon>
        <taxon>Fungi</taxon>
        <taxon>Dikarya</taxon>
        <taxon>Ascomycota</taxon>
        <taxon>Saccharomycotina</taxon>
        <taxon>Pichiomycetes</taxon>
        <taxon>Pichiales</taxon>
        <taxon>Pichiaceae</taxon>
        <taxon>Ambrosiozyma</taxon>
    </lineage>
</organism>
<comment type="caution">
    <text evidence="1">The sequence shown here is derived from an EMBL/GenBank/DDBJ whole genome shotgun (WGS) entry which is preliminary data.</text>
</comment>
<evidence type="ECO:0000313" key="1">
    <source>
        <dbReference type="EMBL" id="GME81333.1"/>
    </source>
</evidence>